<evidence type="ECO:0000313" key="5">
    <source>
        <dbReference type="Proteomes" id="UP001500427"/>
    </source>
</evidence>
<gene>
    <name evidence="4" type="ORF">GCM10023258_24390</name>
</gene>
<dbReference type="RefSeq" id="WP_345507752.1">
    <property type="nucleotide sequence ID" value="NZ_BAABIW010000016.1"/>
</dbReference>
<dbReference type="Gene3D" id="1.10.10.60">
    <property type="entry name" value="Homeodomain-like"/>
    <property type="match status" value="1"/>
</dbReference>
<name>A0ABP9JFG2_9MICO</name>
<accession>A0ABP9JFG2</accession>
<proteinExistence type="predicted"/>
<evidence type="ECO:0000313" key="4">
    <source>
        <dbReference type="EMBL" id="GAA5028646.1"/>
    </source>
</evidence>
<organism evidence="4 5">
    <name type="scientific">Terrabacter aeriphilus</name>
    <dbReference type="NCBI Taxonomy" id="515662"/>
    <lineage>
        <taxon>Bacteria</taxon>
        <taxon>Bacillati</taxon>
        <taxon>Actinomycetota</taxon>
        <taxon>Actinomycetes</taxon>
        <taxon>Micrococcales</taxon>
        <taxon>Intrasporangiaceae</taxon>
        <taxon>Terrabacter</taxon>
    </lineage>
</organism>
<dbReference type="EMBL" id="BAABIW010000016">
    <property type="protein sequence ID" value="GAA5028646.1"/>
    <property type="molecule type" value="Genomic_DNA"/>
</dbReference>
<dbReference type="Gene3D" id="1.10.357.10">
    <property type="entry name" value="Tetracycline Repressor, domain 2"/>
    <property type="match status" value="1"/>
</dbReference>
<sequence length="199" mass="21658">MERAQLSASAVVARAAELADADGLASVSLTAVARSLGVRPPSLYEHVRDLAALRDGVTVLALDELAGLIGDGVLGRSRGEALLGYCEAHRTYAREHPGRWESLQRRAGAAAVGSDAARRMVRVIDAVLHGYGIPDGDRTHATRVLGGAVRGFLELERIGSFAHSDPAPDRSWDELLDSLHFLLVHWREREPLRREETRD</sequence>
<evidence type="ECO:0000256" key="1">
    <source>
        <dbReference type="ARBA" id="ARBA00023015"/>
    </source>
</evidence>
<comment type="caution">
    <text evidence="4">The sequence shown here is derived from an EMBL/GenBank/DDBJ whole genome shotgun (WGS) entry which is preliminary data.</text>
</comment>
<dbReference type="InterPro" id="IPR036271">
    <property type="entry name" value="Tet_transcr_reg_TetR-rel_C_sf"/>
</dbReference>
<evidence type="ECO:0000259" key="3">
    <source>
        <dbReference type="Pfam" id="PF13305"/>
    </source>
</evidence>
<evidence type="ECO:0000256" key="2">
    <source>
        <dbReference type="ARBA" id="ARBA00023163"/>
    </source>
</evidence>
<feature type="domain" description="HTH-type transcriptional regulator MT1864/Rv1816-like C-terminal" evidence="3">
    <location>
        <begin position="83"/>
        <end position="179"/>
    </location>
</feature>
<reference evidence="5" key="1">
    <citation type="journal article" date="2019" name="Int. J. Syst. Evol. Microbiol.">
        <title>The Global Catalogue of Microorganisms (GCM) 10K type strain sequencing project: providing services to taxonomists for standard genome sequencing and annotation.</title>
        <authorList>
            <consortium name="The Broad Institute Genomics Platform"/>
            <consortium name="The Broad Institute Genome Sequencing Center for Infectious Disease"/>
            <person name="Wu L."/>
            <person name="Ma J."/>
        </authorList>
    </citation>
    <scope>NUCLEOTIDE SEQUENCE [LARGE SCALE GENOMIC DNA]</scope>
    <source>
        <strain evidence="5">JCM 17687</strain>
    </source>
</reference>
<protein>
    <submittedName>
        <fullName evidence="4">TetR/AcrR family transcriptional regulator</fullName>
    </submittedName>
</protein>
<dbReference type="SUPFAM" id="SSF46689">
    <property type="entry name" value="Homeodomain-like"/>
    <property type="match status" value="1"/>
</dbReference>
<dbReference type="SUPFAM" id="SSF48498">
    <property type="entry name" value="Tetracyclin repressor-like, C-terminal domain"/>
    <property type="match status" value="1"/>
</dbReference>
<dbReference type="Pfam" id="PF13305">
    <property type="entry name" value="TetR_C_33"/>
    <property type="match status" value="1"/>
</dbReference>
<dbReference type="InterPro" id="IPR009057">
    <property type="entry name" value="Homeodomain-like_sf"/>
</dbReference>
<dbReference type="InterPro" id="IPR025996">
    <property type="entry name" value="MT1864/Rv1816-like_C"/>
</dbReference>
<dbReference type="Proteomes" id="UP001500427">
    <property type="component" value="Unassembled WGS sequence"/>
</dbReference>
<keyword evidence="1" id="KW-0805">Transcription regulation</keyword>
<keyword evidence="5" id="KW-1185">Reference proteome</keyword>
<keyword evidence="2" id="KW-0804">Transcription</keyword>